<organism evidence="2">
    <name type="scientific">freshwater metagenome</name>
    <dbReference type="NCBI Taxonomy" id="449393"/>
    <lineage>
        <taxon>unclassified sequences</taxon>
        <taxon>metagenomes</taxon>
        <taxon>ecological metagenomes</taxon>
    </lineage>
</organism>
<name>A0A6J7JXJ9_9ZZZZ</name>
<sequence length="142" mass="15640">MNAQTITVLAIVVLGMFVLAPQAQLFFQQRQNIADLEDQVKASKESLTHLKVQRNRWNDPAFVRAQARNRLFYVMPGEVSYVVMDLGTVNASDNSGTVGEALAEKTNSTDISTKISATKNDWMGSLVQTVIRAGVESPVIKQ</sequence>
<keyword evidence="1" id="KW-1133">Transmembrane helix</keyword>
<keyword evidence="1" id="KW-0472">Membrane</keyword>
<dbReference type="InterPro" id="IPR007060">
    <property type="entry name" value="FtsL/DivIC"/>
</dbReference>
<accession>A0A6J7JXJ9</accession>
<evidence type="ECO:0000256" key="1">
    <source>
        <dbReference type="SAM" id="Phobius"/>
    </source>
</evidence>
<proteinExistence type="predicted"/>
<protein>
    <submittedName>
        <fullName evidence="2">Unannotated protein</fullName>
    </submittedName>
</protein>
<dbReference type="Pfam" id="PF04977">
    <property type="entry name" value="DivIC"/>
    <property type="match status" value="1"/>
</dbReference>
<keyword evidence="1" id="KW-0812">Transmembrane</keyword>
<dbReference type="EMBL" id="CAFBNO010000004">
    <property type="protein sequence ID" value="CAB4947777.1"/>
    <property type="molecule type" value="Genomic_DNA"/>
</dbReference>
<dbReference type="AlphaFoldDB" id="A0A6J7JXJ9"/>
<feature type="transmembrane region" description="Helical" evidence="1">
    <location>
        <begin position="6"/>
        <end position="27"/>
    </location>
</feature>
<reference evidence="2" key="1">
    <citation type="submission" date="2020-05" db="EMBL/GenBank/DDBJ databases">
        <authorList>
            <person name="Chiriac C."/>
            <person name="Salcher M."/>
            <person name="Ghai R."/>
            <person name="Kavagutti S V."/>
        </authorList>
    </citation>
    <scope>NUCLEOTIDE SEQUENCE</scope>
</reference>
<gene>
    <name evidence="2" type="ORF">UFOPK3837_00232</name>
</gene>
<evidence type="ECO:0000313" key="2">
    <source>
        <dbReference type="EMBL" id="CAB4947777.1"/>
    </source>
</evidence>